<evidence type="ECO:0000313" key="4">
    <source>
        <dbReference type="Proteomes" id="UP000807469"/>
    </source>
</evidence>
<evidence type="ECO:0000256" key="2">
    <source>
        <dbReference type="SAM" id="MobiDB-lite"/>
    </source>
</evidence>
<evidence type="ECO:0000313" key="3">
    <source>
        <dbReference type="EMBL" id="KAF9485022.1"/>
    </source>
</evidence>
<dbReference type="OrthoDB" id="10255576at2759"/>
<comment type="similarity">
    <text evidence="1">Belongs to the complex I NDUFA12 subunit family.</text>
</comment>
<feature type="compositionally biased region" description="Polar residues" evidence="2">
    <location>
        <begin position="140"/>
        <end position="179"/>
    </location>
</feature>
<dbReference type="PANTHER" id="PTHR32470">
    <property type="entry name" value="ADH DEHYDROGENASE [UBIQUINONE] 1 ALPHA SUBCOMPLEX ASSEMBLY FACTOR 2"/>
    <property type="match status" value="1"/>
</dbReference>
<feature type="region of interest" description="Disordered" evidence="2">
    <location>
        <begin position="131"/>
        <end position="271"/>
    </location>
</feature>
<dbReference type="Proteomes" id="UP000807469">
    <property type="component" value="Unassembled WGS sequence"/>
</dbReference>
<feature type="compositionally biased region" description="Low complexity" evidence="2">
    <location>
        <begin position="194"/>
        <end position="206"/>
    </location>
</feature>
<keyword evidence="4" id="KW-1185">Reference proteome</keyword>
<dbReference type="InterPro" id="IPR052618">
    <property type="entry name" value="ComplexI_NDUFA12"/>
</dbReference>
<proteinExistence type="inferred from homology"/>
<dbReference type="GO" id="GO:0032981">
    <property type="term" value="P:mitochondrial respiratory chain complex I assembly"/>
    <property type="evidence" value="ECO:0007669"/>
    <property type="project" value="TreeGrafter"/>
</dbReference>
<comment type="caution">
    <text evidence="3">The sequence shown here is derived from an EMBL/GenBank/DDBJ whole genome shotgun (WGS) entry which is preliminary data.</text>
</comment>
<accession>A0A9P5ZB84</accession>
<evidence type="ECO:0000256" key="1">
    <source>
        <dbReference type="ARBA" id="ARBA00007355"/>
    </source>
</evidence>
<protein>
    <recommendedName>
        <fullName evidence="5">NADH dehydrogenase [ubiquinone] 1 alpha subcomplex subunit</fullName>
    </recommendedName>
</protein>
<dbReference type="EMBL" id="MU155138">
    <property type="protein sequence ID" value="KAF9485022.1"/>
    <property type="molecule type" value="Genomic_DNA"/>
</dbReference>
<feature type="compositionally biased region" description="Basic and acidic residues" evidence="2">
    <location>
        <begin position="214"/>
        <end position="234"/>
    </location>
</feature>
<dbReference type="GO" id="GO:0005739">
    <property type="term" value="C:mitochondrion"/>
    <property type="evidence" value="ECO:0007669"/>
    <property type="project" value="TreeGrafter"/>
</dbReference>
<dbReference type="Pfam" id="PF05071">
    <property type="entry name" value="NDUFA12"/>
    <property type="match status" value="1"/>
</dbReference>
<name>A0A9P5ZB84_9AGAR</name>
<sequence length="271" mass="29928">MSFLKRIWNVVRHPIRYVGRDLEGNTFYETRSLNDSAITKRTVQYSNPEDVWKYIGGGKRLPIQWSAWLTHTRLHPPTLEELSADMVRQQRVRANVALIEARDRAEAEQVRAMRQLDAQLALEDAAQAAAGGGRFVTEPSDATPSSSESGTVDATSSSPDSETIPTQVSQSSDAESTKTTQKEMIKVLPPTFLTPSTPRKTKSSTPFRLPNFEELDRAVVEEQARAGLNKDTEKNSAAASTPTPAPAPPSPWRSKAVPETESWTPKARSRG</sequence>
<dbReference type="GO" id="GO:0045271">
    <property type="term" value="C:respiratory chain complex I"/>
    <property type="evidence" value="ECO:0007669"/>
    <property type="project" value="InterPro"/>
</dbReference>
<dbReference type="PANTHER" id="PTHR32470:SF2">
    <property type="entry name" value="NADH DEHYDROGENASE [UBIQUINONE] 1 ALPHA SUBCOMPLEX ASSEMBLY FACTOR 2"/>
    <property type="match status" value="1"/>
</dbReference>
<dbReference type="AlphaFoldDB" id="A0A9P5ZB84"/>
<dbReference type="InterPro" id="IPR007763">
    <property type="entry name" value="NDUFA12"/>
</dbReference>
<evidence type="ECO:0008006" key="5">
    <source>
        <dbReference type="Google" id="ProtNLM"/>
    </source>
</evidence>
<reference evidence="3" key="1">
    <citation type="submission" date="2020-11" db="EMBL/GenBank/DDBJ databases">
        <authorList>
            <consortium name="DOE Joint Genome Institute"/>
            <person name="Ahrendt S."/>
            <person name="Riley R."/>
            <person name="Andreopoulos W."/>
            <person name="Labutti K."/>
            <person name="Pangilinan J."/>
            <person name="Ruiz-Duenas F.J."/>
            <person name="Barrasa J.M."/>
            <person name="Sanchez-Garcia M."/>
            <person name="Camarero S."/>
            <person name="Miyauchi S."/>
            <person name="Serrano A."/>
            <person name="Linde D."/>
            <person name="Babiker R."/>
            <person name="Drula E."/>
            <person name="Ayuso-Fernandez I."/>
            <person name="Pacheco R."/>
            <person name="Padilla G."/>
            <person name="Ferreira P."/>
            <person name="Barriuso J."/>
            <person name="Kellner H."/>
            <person name="Castanera R."/>
            <person name="Alfaro M."/>
            <person name="Ramirez L."/>
            <person name="Pisabarro A.G."/>
            <person name="Kuo A."/>
            <person name="Tritt A."/>
            <person name="Lipzen A."/>
            <person name="He G."/>
            <person name="Yan M."/>
            <person name="Ng V."/>
            <person name="Cullen D."/>
            <person name="Martin F."/>
            <person name="Rosso M.-N."/>
            <person name="Henrissat B."/>
            <person name="Hibbett D."/>
            <person name="Martinez A.T."/>
            <person name="Grigoriev I.V."/>
        </authorList>
    </citation>
    <scope>NUCLEOTIDE SEQUENCE</scope>
    <source>
        <strain evidence="3">CIRM-BRFM 674</strain>
    </source>
</reference>
<organism evidence="3 4">
    <name type="scientific">Pholiota conissans</name>
    <dbReference type="NCBI Taxonomy" id="109636"/>
    <lineage>
        <taxon>Eukaryota</taxon>
        <taxon>Fungi</taxon>
        <taxon>Dikarya</taxon>
        <taxon>Basidiomycota</taxon>
        <taxon>Agaricomycotina</taxon>
        <taxon>Agaricomycetes</taxon>
        <taxon>Agaricomycetidae</taxon>
        <taxon>Agaricales</taxon>
        <taxon>Agaricineae</taxon>
        <taxon>Strophariaceae</taxon>
        <taxon>Pholiota</taxon>
    </lineage>
</organism>
<gene>
    <name evidence="3" type="ORF">BDN70DRAFT_871713</name>
</gene>